<dbReference type="AlphaFoldDB" id="A0A1D2N157"/>
<dbReference type="InterPro" id="IPR039261">
    <property type="entry name" value="FNR_nucleotide-bd"/>
</dbReference>
<dbReference type="OrthoDB" id="432299at2759"/>
<evidence type="ECO:0000256" key="3">
    <source>
        <dbReference type="ARBA" id="ARBA00022723"/>
    </source>
</evidence>
<dbReference type="SUPFAM" id="SSF55856">
    <property type="entry name" value="Cytochrome b5-like heme/steroid binding domain"/>
    <property type="match status" value="1"/>
</dbReference>
<dbReference type="Gene3D" id="2.40.30.10">
    <property type="entry name" value="Translation factors"/>
    <property type="match status" value="1"/>
</dbReference>
<dbReference type="GO" id="GO:0046872">
    <property type="term" value="F:metal ion binding"/>
    <property type="evidence" value="ECO:0007669"/>
    <property type="project" value="UniProtKB-KW"/>
</dbReference>
<dbReference type="InterPro" id="IPR036400">
    <property type="entry name" value="Cyt_B5-like_heme/steroid_sf"/>
</dbReference>
<comment type="caution">
    <text evidence="6">The sequence shown here is derived from an EMBL/GenBank/DDBJ whole genome shotgun (WGS) entry which is preliminary data.</text>
</comment>
<dbReference type="InterPro" id="IPR001199">
    <property type="entry name" value="Cyt_B5-like_heme/steroid-bd"/>
</dbReference>
<dbReference type="InterPro" id="IPR018506">
    <property type="entry name" value="Cyt_B5_heme-BS"/>
</dbReference>
<evidence type="ECO:0000256" key="4">
    <source>
        <dbReference type="ARBA" id="ARBA00023004"/>
    </source>
</evidence>
<evidence type="ECO:0000313" key="7">
    <source>
        <dbReference type="Proteomes" id="UP000094527"/>
    </source>
</evidence>
<reference evidence="6 7" key="1">
    <citation type="journal article" date="2016" name="Genome Biol. Evol.">
        <title>Gene Family Evolution Reflects Adaptation to Soil Environmental Stressors in the Genome of the Collembolan Orchesella cincta.</title>
        <authorList>
            <person name="Faddeeva-Vakhrusheva A."/>
            <person name="Derks M.F."/>
            <person name="Anvar S.Y."/>
            <person name="Agamennone V."/>
            <person name="Suring W."/>
            <person name="Smit S."/>
            <person name="van Straalen N.M."/>
            <person name="Roelofs D."/>
        </authorList>
    </citation>
    <scope>NUCLEOTIDE SEQUENCE [LARGE SCALE GENOMIC DNA]</scope>
    <source>
        <tissue evidence="6">Mixed pool</tissue>
    </source>
</reference>
<dbReference type="GO" id="GO:0005737">
    <property type="term" value="C:cytoplasm"/>
    <property type="evidence" value="ECO:0007669"/>
    <property type="project" value="TreeGrafter"/>
</dbReference>
<sequence>MSGDLPPENVISISAPPIVIKLEEETNCGSNNGTSISLPMEVEEEGNSGSNGSISFEQPGNDGVLSVSKSFLGSDLLQKSASLAMPPPSSTTVKKARNLVNPGMSMVKWMKLQEERETTPTRKQIPLSEIAKHDTETDCWLVIRNCVYDVTEYLPYHPGGIPELMKGAGKDATALFNEVHRWVNFDSILRSCLLGYLKIDDGESFDESEEEVVRSSLVPLNTTVLQTSSRPHAKFFQDDSVLIFQVEAMEDDELTEDSWSVSVLNRERFLLKVILKPPDLWMAHVKLLQALQDDSITIDFQNSFRKARITIKKPSIGKWKTLGTPLQDNNLLLDSRQCQVDDFCCGTVIEKQELTHNVILLGVQTLSSSFVGVPVGFNIKLRIHETGTARKYTPVNRSIIGELSRPQMSEENRRVVYFIIKVYPDGLLTRELGLLTLSSQLEMGTVAGRYDHSFLKNCDTLALFAGGSGITPFVRIVDFLGQRSISYPVKRIMLIFFNHIEADIIWRDEWMQLADSWNVFHFFPVVSSPVSGWNGLLAE</sequence>
<keyword evidence="4" id="KW-0408">Iron</keyword>
<dbReference type="STRING" id="48709.A0A1D2N157"/>
<dbReference type="Gene3D" id="3.40.50.80">
    <property type="entry name" value="Nucleotide-binding domain of ferredoxin-NADP reductase (FNR) module"/>
    <property type="match status" value="1"/>
</dbReference>
<dbReference type="PROSITE" id="PS00191">
    <property type="entry name" value="CYTOCHROME_B5_1"/>
    <property type="match status" value="1"/>
</dbReference>
<evidence type="ECO:0000313" key="6">
    <source>
        <dbReference type="EMBL" id="ODM98645.1"/>
    </source>
</evidence>
<protein>
    <submittedName>
        <fullName evidence="6">Cytochrome b5 reductase 4</fullName>
    </submittedName>
</protein>
<evidence type="ECO:0000256" key="2">
    <source>
        <dbReference type="ARBA" id="ARBA00022617"/>
    </source>
</evidence>
<dbReference type="SMART" id="SM01117">
    <property type="entry name" value="Cyt-b5"/>
    <property type="match status" value="1"/>
</dbReference>
<comment type="similarity">
    <text evidence="1">Belongs to the flavoprotein pyridine nucleotide cytochrome reductase family.</text>
</comment>
<dbReference type="FunFam" id="3.10.120.10:FF:000001">
    <property type="entry name" value="Cytochrome b5 reductase 4"/>
    <property type="match status" value="1"/>
</dbReference>
<dbReference type="Proteomes" id="UP000094527">
    <property type="component" value="Unassembled WGS sequence"/>
</dbReference>
<keyword evidence="7" id="KW-1185">Reference proteome</keyword>
<dbReference type="InterPro" id="IPR017938">
    <property type="entry name" value="Riboflavin_synthase-like_b-brl"/>
</dbReference>
<gene>
    <name evidence="6" type="ORF">Ocin01_08039</name>
</gene>
<dbReference type="InterPro" id="IPR001433">
    <property type="entry name" value="OxRdtase_FAD/NAD-bd"/>
</dbReference>
<evidence type="ECO:0000256" key="1">
    <source>
        <dbReference type="ARBA" id="ARBA00006105"/>
    </source>
</evidence>
<dbReference type="SUPFAM" id="SSF63380">
    <property type="entry name" value="Riboflavin synthase domain-like"/>
    <property type="match status" value="1"/>
</dbReference>
<evidence type="ECO:0000259" key="5">
    <source>
        <dbReference type="PROSITE" id="PS50255"/>
    </source>
</evidence>
<dbReference type="SUPFAM" id="SSF52343">
    <property type="entry name" value="Ferredoxin reductase-like, C-terminal NADP-linked domain"/>
    <property type="match status" value="1"/>
</dbReference>
<keyword evidence="2" id="KW-0349">Heme</keyword>
<dbReference type="PROSITE" id="PS50255">
    <property type="entry name" value="CYTOCHROME_B5_2"/>
    <property type="match status" value="1"/>
</dbReference>
<organism evidence="6 7">
    <name type="scientific">Orchesella cincta</name>
    <name type="common">Springtail</name>
    <name type="synonym">Podura cincta</name>
    <dbReference type="NCBI Taxonomy" id="48709"/>
    <lineage>
        <taxon>Eukaryota</taxon>
        <taxon>Metazoa</taxon>
        <taxon>Ecdysozoa</taxon>
        <taxon>Arthropoda</taxon>
        <taxon>Hexapoda</taxon>
        <taxon>Collembola</taxon>
        <taxon>Entomobryomorpha</taxon>
        <taxon>Entomobryoidea</taxon>
        <taxon>Orchesellidae</taxon>
        <taxon>Orchesellinae</taxon>
        <taxon>Orchesella</taxon>
    </lineage>
</organism>
<dbReference type="Pfam" id="PF00175">
    <property type="entry name" value="NAD_binding_1"/>
    <property type="match status" value="1"/>
</dbReference>
<dbReference type="GO" id="GO:0004128">
    <property type="term" value="F:cytochrome-b5 reductase activity, acting on NAD(P)H"/>
    <property type="evidence" value="ECO:0007669"/>
    <property type="project" value="TreeGrafter"/>
</dbReference>
<dbReference type="GO" id="GO:0020037">
    <property type="term" value="F:heme binding"/>
    <property type="evidence" value="ECO:0007669"/>
    <property type="project" value="InterPro"/>
</dbReference>
<dbReference type="PANTHER" id="PTHR46237:SF1">
    <property type="entry name" value="CYTOCHROME B5 REDUCTASE 4"/>
    <property type="match status" value="1"/>
</dbReference>
<dbReference type="OMA" id="WYMLDSA"/>
<dbReference type="Pfam" id="PF00173">
    <property type="entry name" value="Cyt-b5"/>
    <property type="match status" value="1"/>
</dbReference>
<dbReference type="Gene3D" id="3.10.120.10">
    <property type="entry name" value="Cytochrome b5-like heme/steroid binding domain"/>
    <property type="match status" value="1"/>
</dbReference>
<accession>A0A1D2N157</accession>
<dbReference type="EMBL" id="LJIJ01000337">
    <property type="protein sequence ID" value="ODM98645.1"/>
    <property type="molecule type" value="Genomic_DNA"/>
</dbReference>
<dbReference type="InterPro" id="IPR051872">
    <property type="entry name" value="Cytochrome_b5/Flavoprotein_Rdt"/>
</dbReference>
<dbReference type="PANTHER" id="PTHR46237">
    <property type="entry name" value="CYTOCHROME B5 REDUCTASE 4 FAMILY MEMBER"/>
    <property type="match status" value="1"/>
</dbReference>
<keyword evidence="3" id="KW-0479">Metal-binding</keyword>
<name>A0A1D2N157_ORCCI</name>
<proteinExistence type="inferred from homology"/>
<feature type="domain" description="Cytochrome b5 heme-binding" evidence="5">
    <location>
        <begin position="122"/>
        <end position="198"/>
    </location>
</feature>